<dbReference type="RefSeq" id="WP_345438850.1">
    <property type="nucleotide sequence ID" value="NZ_BAABHK010000016.1"/>
</dbReference>
<accession>A0ABP8UNC2</accession>
<name>A0ABP8UNC2_9ACTN</name>
<evidence type="ECO:0000313" key="1">
    <source>
        <dbReference type="EMBL" id="GAA4635869.1"/>
    </source>
</evidence>
<dbReference type="Proteomes" id="UP001501442">
    <property type="component" value="Unassembled WGS sequence"/>
</dbReference>
<sequence length="235" mass="25911">MTTPYDERPGFLRLLSSLFDRGGVHHARFPTRLPSNLPGIWFDASIEVAWQHRATGAGDAEAAKRHVCARAADVTAPMSVLDLTTAQFQLNAQLAQPLPVPGTSVLVVNASAALSVDPEARRAAEEHDRYRAQTEHWRLLRDTVFADPVMACVWWLDGHPERLEKLPNMDAAFERLAALTTSGAGRGDDLMHVANLLHQFLAGLEAVDRQRLIDSVGYIMTNFGRPDLADQLRAS</sequence>
<gene>
    <name evidence="1" type="ORF">GCM10023196_083260</name>
</gene>
<proteinExistence type="predicted"/>
<dbReference type="EMBL" id="BAABHK010000016">
    <property type="protein sequence ID" value="GAA4635869.1"/>
    <property type="molecule type" value="Genomic_DNA"/>
</dbReference>
<comment type="caution">
    <text evidence="1">The sequence shown here is derived from an EMBL/GenBank/DDBJ whole genome shotgun (WGS) entry which is preliminary data.</text>
</comment>
<protein>
    <submittedName>
        <fullName evidence="1">Uncharacterized protein</fullName>
    </submittedName>
</protein>
<organism evidence="1 2">
    <name type="scientific">Actinoallomurus vinaceus</name>
    <dbReference type="NCBI Taxonomy" id="1080074"/>
    <lineage>
        <taxon>Bacteria</taxon>
        <taxon>Bacillati</taxon>
        <taxon>Actinomycetota</taxon>
        <taxon>Actinomycetes</taxon>
        <taxon>Streptosporangiales</taxon>
        <taxon>Thermomonosporaceae</taxon>
        <taxon>Actinoallomurus</taxon>
    </lineage>
</organism>
<reference evidence="2" key="1">
    <citation type="journal article" date="2019" name="Int. J. Syst. Evol. Microbiol.">
        <title>The Global Catalogue of Microorganisms (GCM) 10K type strain sequencing project: providing services to taxonomists for standard genome sequencing and annotation.</title>
        <authorList>
            <consortium name="The Broad Institute Genomics Platform"/>
            <consortium name="The Broad Institute Genome Sequencing Center for Infectious Disease"/>
            <person name="Wu L."/>
            <person name="Ma J."/>
        </authorList>
    </citation>
    <scope>NUCLEOTIDE SEQUENCE [LARGE SCALE GENOMIC DNA]</scope>
    <source>
        <strain evidence="2">JCM 17939</strain>
    </source>
</reference>
<keyword evidence="2" id="KW-1185">Reference proteome</keyword>
<evidence type="ECO:0000313" key="2">
    <source>
        <dbReference type="Proteomes" id="UP001501442"/>
    </source>
</evidence>